<keyword evidence="3" id="KW-1185">Reference proteome</keyword>
<dbReference type="EMBL" id="DS268449">
    <property type="protein sequence ID" value="EFP03436.1"/>
    <property type="molecule type" value="Genomic_DNA"/>
</dbReference>
<feature type="transmembrane region" description="Helical" evidence="1">
    <location>
        <begin position="66"/>
        <end position="86"/>
    </location>
</feature>
<organism evidence="3">
    <name type="scientific">Caenorhabditis remanei</name>
    <name type="common">Caenorhabditis vulgaris</name>
    <dbReference type="NCBI Taxonomy" id="31234"/>
    <lineage>
        <taxon>Eukaryota</taxon>
        <taxon>Metazoa</taxon>
        <taxon>Ecdysozoa</taxon>
        <taxon>Nematoda</taxon>
        <taxon>Chromadorea</taxon>
        <taxon>Rhabditida</taxon>
        <taxon>Rhabditina</taxon>
        <taxon>Rhabditomorpha</taxon>
        <taxon>Rhabditoidea</taxon>
        <taxon>Rhabditidae</taxon>
        <taxon>Peloderinae</taxon>
        <taxon>Caenorhabditis</taxon>
    </lineage>
</organism>
<feature type="transmembrane region" description="Helical" evidence="1">
    <location>
        <begin position="153"/>
        <end position="172"/>
    </location>
</feature>
<reference evidence="2" key="1">
    <citation type="submission" date="2007-07" db="EMBL/GenBank/DDBJ databases">
        <title>PCAP assembly of the Caenorhabditis remanei genome.</title>
        <authorList>
            <consortium name="The Caenorhabditis remanei Sequencing Consortium"/>
            <person name="Wilson R.K."/>
        </authorList>
    </citation>
    <scope>NUCLEOTIDE SEQUENCE [LARGE SCALE GENOMIC DNA]</scope>
    <source>
        <strain evidence="2">PB4641</strain>
    </source>
</reference>
<keyword evidence="1" id="KW-1133">Transmembrane helix</keyword>
<accession>E3MIW7</accession>
<feature type="transmembrane region" description="Helical" evidence="1">
    <location>
        <begin position="106"/>
        <end position="132"/>
    </location>
</feature>
<gene>
    <name evidence="2" type="ORF">CRE_09562</name>
</gene>
<evidence type="ECO:0000313" key="3">
    <source>
        <dbReference type="Proteomes" id="UP000008281"/>
    </source>
</evidence>
<evidence type="ECO:0008006" key="4">
    <source>
        <dbReference type="Google" id="ProtNLM"/>
    </source>
</evidence>
<dbReference type="PANTHER" id="PTHR22941:SF34">
    <property type="entry name" value="SERPENTINE RECEPTOR, CLASS H-RELATED"/>
    <property type="match status" value="1"/>
</dbReference>
<dbReference type="FunCoup" id="E3MIW7">
    <property type="interactions" value="402"/>
</dbReference>
<dbReference type="Proteomes" id="UP000008281">
    <property type="component" value="Unassembled WGS sequence"/>
</dbReference>
<evidence type="ECO:0000256" key="1">
    <source>
        <dbReference type="SAM" id="Phobius"/>
    </source>
</evidence>
<dbReference type="InterPro" id="IPR019422">
    <property type="entry name" value="7TM_GPCR_serpentine_rcpt_Srh"/>
</dbReference>
<dbReference type="AlphaFoldDB" id="E3MIW7"/>
<keyword evidence="1" id="KW-0812">Transmembrane</keyword>
<protein>
    <recommendedName>
        <fullName evidence="4">Serpentine Receptor, class H</fullName>
    </recommendedName>
</protein>
<evidence type="ECO:0000313" key="2">
    <source>
        <dbReference type="EMBL" id="EFP03436.1"/>
    </source>
</evidence>
<feature type="transmembrane region" description="Helical" evidence="1">
    <location>
        <begin position="212"/>
        <end position="240"/>
    </location>
</feature>
<dbReference type="HOGENOM" id="CLU_042960_0_0_1"/>
<feature type="transmembrane region" description="Helical" evidence="1">
    <location>
        <begin position="260"/>
        <end position="281"/>
    </location>
</feature>
<dbReference type="Pfam" id="PF10318">
    <property type="entry name" value="7TM_GPCR_Srh"/>
    <property type="match status" value="1"/>
</dbReference>
<dbReference type="OrthoDB" id="5854902at2759"/>
<feature type="transmembrane region" description="Helical" evidence="1">
    <location>
        <begin position="296"/>
        <end position="315"/>
    </location>
</feature>
<dbReference type="eggNOG" id="ENOG502TJCY">
    <property type="taxonomic scope" value="Eukaryota"/>
</dbReference>
<dbReference type="InParanoid" id="E3MIW7"/>
<dbReference type="STRING" id="31234.E3MIW7"/>
<keyword evidence="1" id="KW-0472">Membrane</keyword>
<proteinExistence type="predicted"/>
<dbReference type="InterPro" id="IPR053220">
    <property type="entry name" value="Nematode_rcpt-like_serp_H"/>
</dbReference>
<dbReference type="PANTHER" id="PTHR22941">
    <property type="entry name" value="SERPENTINE RECEPTOR"/>
    <property type="match status" value="1"/>
</dbReference>
<dbReference type="OMA" id="NTYMIAT"/>
<name>E3MIW7_CAERE</name>
<sequence>METEYLANYYKTVYPVNCTPDPRFLASKEGVIFYSRLIESISLPIQLLTTFCILKKTPESMSYVKSSLLNVNICAILAGIVLSFFVTPFNYYPYLAGFTMGFAADLGASAMVQIIIGLAMTFVILISVMVLFENRSSLIARNRFGISKTSTRIAWVSVNFFGSILLLVPIFLNLPDQMKAKLDILKALPCPAKEFFTEPTFVLADEDFGNTYMIATVMFIYFNFLAQILFFFVCCVYYLFIFKSSQVSIATRRLQIQSFFGMLGQTLIPVLCDSIPMIVMLERHNRDEYDQFNNNLMGLSIILHNGATSLSILLIHSSYRNFLKSLVGGGGGKKVNLINVSGERRI</sequence>